<dbReference type="PANTHER" id="PTHR43805">
    <property type="entry name" value="GLYCEROPHOSPHORYL DIESTER PHOSPHODIESTERASE"/>
    <property type="match status" value="1"/>
</dbReference>
<keyword evidence="2" id="KW-0378">Hydrolase</keyword>
<dbReference type="PANTHER" id="PTHR43805:SF1">
    <property type="entry name" value="GP-PDE DOMAIN-CONTAINING PROTEIN"/>
    <property type="match status" value="1"/>
</dbReference>
<dbReference type="EMBL" id="CDMW01000001">
    <property type="protein sequence ID" value="CEL90807.1"/>
    <property type="molecule type" value="Genomic_DNA"/>
</dbReference>
<accession>A0A0B7GLW8</accession>
<dbReference type="GO" id="GO:0006629">
    <property type="term" value="P:lipid metabolic process"/>
    <property type="evidence" value="ECO:0007669"/>
    <property type="project" value="InterPro"/>
</dbReference>
<evidence type="ECO:0000313" key="3">
    <source>
        <dbReference type="Proteomes" id="UP000183504"/>
    </source>
</evidence>
<evidence type="ECO:0000313" key="2">
    <source>
        <dbReference type="EMBL" id="CEL90807.1"/>
    </source>
</evidence>
<proteinExistence type="predicted"/>
<dbReference type="EC" id="3.1.4.46" evidence="2"/>
<dbReference type="Pfam" id="PF03009">
    <property type="entry name" value="GDPD"/>
    <property type="match status" value="1"/>
</dbReference>
<dbReference type="SUPFAM" id="SSF51695">
    <property type="entry name" value="PLC-like phosphodiesterases"/>
    <property type="match status" value="1"/>
</dbReference>
<sequence>MFKWEKRKKTYMVCLALLFLIWLNNTSLFSNKERQEYKILAHRGLAQTFDESKADWDSNTAAMIDPPTHPYLENTISSMQAAFDLGADAVEFDVKLSKDKQLAVFHDATLEFKTGIKGEIQDYTMAELKKMDIGYGYTADGGKTYPFRGKGVGQMPTIDEVFESFPDKEFVIEVKDGKLETYKVLWEKLKTLSSERLDGLSVCGASEEGVHWLRSQSSSLKLLSKKRMLNALIQYELLGFTGYIPEEMKNAELRIPLKYAKFLWGWPNKFMERMEAVNTWVELTAGGSDLSEGFDHIHSLKDIPEGFDGYIWTNKINELHLKEDKK</sequence>
<dbReference type="GO" id="GO:0008889">
    <property type="term" value="F:glycerophosphodiester phosphodiesterase activity"/>
    <property type="evidence" value="ECO:0007669"/>
    <property type="project" value="UniProtKB-EC"/>
</dbReference>
<dbReference type="InterPro" id="IPR017946">
    <property type="entry name" value="PLC-like_Pdiesterase_TIM-brl"/>
</dbReference>
<organism evidence="2 3">
    <name type="scientific">Streptococcus sanguinis</name>
    <dbReference type="NCBI Taxonomy" id="1305"/>
    <lineage>
        <taxon>Bacteria</taxon>
        <taxon>Bacillati</taxon>
        <taxon>Bacillota</taxon>
        <taxon>Bacilli</taxon>
        <taxon>Lactobacillales</taxon>
        <taxon>Streptococcaceae</taxon>
        <taxon>Streptococcus</taxon>
    </lineage>
</organism>
<name>A0A0B7GLW8_STRSA</name>
<gene>
    <name evidence="2" type="ORF">SSV_1515</name>
</gene>
<feature type="domain" description="GP-PDE" evidence="1">
    <location>
        <begin position="53"/>
        <end position="326"/>
    </location>
</feature>
<dbReference type="AlphaFoldDB" id="A0A0B7GLW8"/>
<dbReference type="RefSeq" id="WP_072074343.1">
    <property type="nucleotide sequence ID" value="NZ_CDMW01000001.1"/>
</dbReference>
<dbReference type="CDD" id="cd08613">
    <property type="entry name" value="GDPD_GDE4_like_1"/>
    <property type="match status" value="1"/>
</dbReference>
<dbReference type="InterPro" id="IPR030395">
    <property type="entry name" value="GP_PDE_dom"/>
</dbReference>
<dbReference type="Proteomes" id="UP000183504">
    <property type="component" value="Unassembled WGS sequence"/>
</dbReference>
<protein>
    <submittedName>
        <fullName evidence="2">Putative glycerophosphodiester phosphodiesterase</fullName>
        <ecNumber evidence="2">3.1.4.46</ecNumber>
    </submittedName>
</protein>
<dbReference type="PROSITE" id="PS51704">
    <property type="entry name" value="GP_PDE"/>
    <property type="match status" value="1"/>
</dbReference>
<evidence type="ECO:0000259" key="1">
    <source>
        <dbReference type="PROSITE" id="PS51704"/>
    </source>
</evidence>
<dbReference type="Gene3D" id="3.20.20.190">
    <property type="entry name" value="Phosphatidylinositol (PI) phosphodiesterase"/>
    <property type="match status" value="1"/>
</dbReference>
<reference evidence="2 3" key="1">
    <citation type="submission" date="2015-01" db="EMBL/GenBank/DDBJ databases">
        <authorList>
            <person name="Pelicic Vladimir"/>
        </authorList>
    </citation>
    <scope>NUCLEOTIDE SEQUENCE [LARGE SCALE GENOMIC DNA]</scope>
    <source>
        <strain evidence="2 3">2908</strain>
    </source>
</reference>